<dbReference type="GO" id="GO:0001750">
    <property type="term" value="C:photoreceptor outer segment"/>
    <property type="evidence" value="ECO:0007669"/>
    <property type="project" value="TreeGrafter"/>
</dbReference>
<accession>A0A7K9V8I8</accession>
<feature type="region of interest" description="Disordered" evidence="1">
    <location>
        <begin position="583"/>
        <end position="613"/>
    </location>
</feature>
<feature type="region of interest" description="Disordered" evidence="1">
    <location>
        <begin position="704"/>
        <end position="732"/>
    </location>
</feature>
<feature type="region of interest" description="Disordered" evidence="1">
    <location>
        <begin position="462"/>
        <end position="543"/>
    </location>
</feature>
<dbReference type="GO" id="GO:0001917">
    <property type="term" value="C:photoreceptor inner segment"/>
    <property type="evidence" value="ECO:0007669"/>
    <property type="project" value="TreeGrafter"/>
</dbReference>
<evidence type="ECO:0000313" key="2">
    <source>
        <dbReference type="EMBL" id="NXI69414.1"/>
    </source>
</evidence>
<evidence type="ECO:0000313" key="3">
    <source>
        <dbReference type="Proteomes" id="UP000567872"/>
    </source>
</evidence>
<gene>
    <name evidence="2" type="primary">Pcare</name>
    <name evidence="2" type="ORF">ANSSEM_R14790</name>
</gene>
<evidence type="ECO:0000256" key="1">
    <source>
        <dbReference type="SAM" id="MobiDB-lite"/>
    </source>
</evidence>
<feature type="compositionally biased region" description="Basic and acidic residues" evidence="1">
    <location>
        <begin position="599"/>
        <end position="609"/>
    </location>
</feature>
<organism evidence="2 3">
    <name type="scientific">Anseranas semipalmata</name>
    <name type="common">Magpie goose</name>
    <name type="synonym">Anas semipalmata</name>
    <dbReference type="NCBI Taxonomy" id="8851"/>
    <lineage>
        <taxon>Eukaryota</taxon>
        <taxon>Metazoa</taxon>
        <taxon>Chordata</taxon>
        <taxon>Craniata</taxon>
        <taxon>Vertebrata</taxon>
        <taxon>Euteleostomi</taxon>
        <taxon>Archelosauria</taxon>
        <taxon>Archosauria</taxon>
        <taxon>Dinosauria</taxon>
        <taxon>Saurischia</taxon>
        <taxon>Theropoda</taxon>
        <taxon>Coelurosauria</taxon>
        <taxon>Aves</taxon>
        <taxon>Neognathae</taxon>
        <taxon>Galloanserae</taxon>
        <taxon>Anseriformes</taxon>
        <taxon>Anseranatidae</taxon>
        <taxon>Anseranas</taxon>
    </lineage>
</organism>
<dbReference type="GO" id="GO:0035845">
    <property type="term" value="P:photoreceptor cell outer segment organization"/>
    <property type="evidence" value="ECO:0007669"/>
    <property type="project" value="TreeGrafter"/>
</dbReference>
<keyword evidence="3" id="KW-1185">Reference proteome</keyword>
<feature type="compositionally biased region" description="Polar residues" evidence="1">
    <location>
        <begin position="1049"/>
        <end position="1060"/>
    </location>
</feature>
<feature type="non-terminal residue" evidence="2">
    <location>
        <position position="1296"/>
    </location>
</feature>
<feature type="compositionally biased region" description="Basic and acidic residues" evidence="1">
    <location>
        <begin position="869"/>
        <end position="881"/>
    </location>
</feature>
<dbReference type="Pfam" id="PF15449">
    <property type="entry name" value="Retinal"/>
    <property type="match status" value="1"/>
</dbReference>
<dbReference type="EMBL" id="VXAA01004467">
    <property type="protein sequence ID" value="NXI69414.1"/>
    <property type="molecule type" value="Genomic_DNA"/>
</dbReference>
<dbReference type="Proteomes" id="UP000567872">
    <property type="component" value="Unassembled WGS sequence"/>
</dbReference>
<feature type="non-terminal residue" evidence="2">
    <location>
        <position position="1"/>
    </location>
</feature>
<feature type="region of interest" description="Disordered" evidence="1">
    <location>
        <begin position="863"/>
        <end position="889"/>
    </location>
</feature>
<feature type="compositionally biased region" description="Acidic residues" evidence="1">
    <location>
        <begin position="489"/>
        <end position="504"/>
    </location>
</feature>
<proteinExistence type="predicted"/>
<sequence length="1296" mass="143802">MGCTPSHSEIVNTLSRNGLKALNKPKGILRIDPADKGIPLLVKGSSCYSIDEFRQYGNQRGDCLRETEEKPSEQDKSDYLQFSSKTHSDPHVSRQDKRIERKATETEVMSKLIESQKCITEAIQIRKQSSCESEASAFIWDNKNESNAKQILKKGKKQKNHKLAKQGQPSKIKKKSILSPCETEKKVDFPELLVKAHQSAYAYLNPNLSKYEAILHMANQAAQTQLFLQQMVSFLTLRFDEINQLLEEIANDGENLLKDVGRNLAWPSEKDDLKEHPDLLQQLLQYTINKMQLLSGTVASLTSDALQETCSYLQSATSNLEGKLKAKQSNDERLLRTVRLLEASTMGNSQSHGDDRTLCSEDSGIGVDSESLKDFSPFSQVGAQASCDSYARGLLSQQHARTMEHMRNGTASPGTATSHDCALERHFKDIFYSSVQSREETTCQGRVPEGISTVPRYASLSKSHSCNSCQSDSTQEGEHFEVSESTDFPSDDDEGSTLEEEDDNTSLSEMGKDALPKRRQSSPAVTDNKQKQSTKRTENAETEEMILKMKDAISEKIKFVPAKSGHKEWVEDENGTAILTARPSTAMGRQKTFGKQRRSRSEESLRSQAEDPTLLELQRTQKELSKRLEMFYGKKDTDNNQEPCKLRTTRYLQDEQVTSRPSSKLKACLSKNFSILPNQDKVPLYMVDQNPANQMDEKRCKKPLRATVPTQETSGSKENKPSGMQILSGSSCAPRQSVKKLIETFSPTDDLGKATPLRSLGPIKCIRKYGFPVIPPTIPFQRGLVPLNLKYRISPEEDTNLSNTSRVCSDFLNAFPPVPAAELSMKDTKEETNEDTEYLPPPPPEMLMDTSFEFCEPEEAARIEGNSSEDAKNPAKTEFHATKRAQVSPKMKASLQSIDLLPSKSINGPNAVANKVLRNSGPRDEKLQVYSLELNPTNMHIPSQEEILATQRKEAADLYKQTHKIIPLQNPSGVSKQYGNSSESKEPNSPATLVPYQKHGSPTSLRRNEKGSAFTRRVSPTRTPPSSPPTEKRLFSPPVQHRYALQAFSNQQLSSPTMQRKPSPPASPRGPSPPLQKKLPSPPGQQKLLSPPAEHKQSSPTPHRLPGSPAYRREASPTPFLTTPSPPTSPSRSYKGSRAGLDAGDEYQPASSKKNSNVHSIFCPATSSLFEARPPPAPSKPTVEVTSQPEASPPSQKSSLLFQQPRDRTRKLSLSAANPQPFVRRSFSDRRPGVQFCLPAPITAGSEPALNQASVEESPRKAGDSWSNPCAPEMKESNRSASHPELYIVGQGLQRD</sequence>
<name>A0A7K9V8I8_ANSSE</name>
<protein>
    <submittedName>
        <fullName evidence="2">PCARE regulator</fullName>
    </submittedName>
</protein>
<dbReference type="PANTHER" id="PTHR22017:SF0">
    <property type="entry name" value="PHOTORECEPTOR CILIUM ACTIN REGULATOR"/>
    <property type="match status" value="1"/>
</dbReference>
<feature type="compositionally biased region" description="Polar residues" evidence="1">
    <location>
        <begin position="1184"/>
        <end position="1202"/>
    </location>
</feature>
<feature type="compositionally biased region" description="Basic and acidic residues" evidence="1">
    <location>
        <begin position="67"/>
        <end position="78"/>
    </location>
</feature>
<reference evidence="2 3" key="1">
    <citation type="submission" date="2019-09" db="EMBL/GenBank/DDBJ databases">
        <title>Bird 10,000 Genomes (B10K) Project - Family phase.</title>
        <authorList>
            <person name="Zhang G."/>
        </authorList>
    </citation>
    <scope>NUCLEOTIDE SEQUENCE [LARGE SCALE GENOMIC DNA]</scope>
    <source>
        <strain evidence="2">B10K-DU-001-57</strain>
        <tissue evidence="2">Muscle</tissue>
    </source>
</reference>
<feature type="compositionally biased region" description="Basic and acidic residues" evidence="1">
    <location>
        <begin position="86"/>
        <end position="101"/>
    </location>
</feature>
<feature type="compositionally biased region" description="Polar residues" evidence="1">
    <location>
        <begin position="462"/>
        <end position="474"/>
    </location>
</feature>
<comment type="caution">
    <text evidence="2">The sequence shown here is derived from an EMBL/GenBank/DDBJ whole genome shotgun (WGS) entry which is preliminary data.</text>
</comment>
<dbReference type="OrthoDB" id="8954214at2759"/>
<feature type="region of interest" description="Disordered" evidence="1">
    <location>
        <begin position="1049"/>
        <end position="1296"/>
    </location>
</feature>
<feature type="region of interest" description="Disordered" evidence="1">
    <location>
        <begin position="963"/>
        <end position="1036"/>
    </location>
</feature>
<dbReference type="PANTHER" id="PTHR22017">
    <property type="entry name" value="PHOTORECEPTOR CILIUM ACTIN REGULATOR"/>
    <property type="match status" value="1"/>
</dbReference>
<feature type="compositionally biased region" description="Polar residues" evidence="1">
    <location>
        <begin position="1149"/>
        <end position="1169"/>
    </location>
</feature>
<feature type="compositionally biased region" description="Pro residues" evidence="1">
    <location>
        <begin position="1062"/>
        <end position="1074"/>
    </location>
</feature>
<feature type="compositionally biased region" description="Polar residues" evidence="1">
    <location>
        <begin position="969"/>
        <end position="991"/>
    </location>
</feature>
<feature type="region of interest" description="Disordered" evidence="1">
    <location>
        <begin position="67"/>
        <end position="101"/>
    </location>
</feature>
<feature type="compositionally biased region" description="Low complexity" evidence="1">
    <location>
        <begin position="1075"/>
        <end position="1092"/>
    </location>
</feature>
<dbReference type="InterPro" id="IPR029352">
    <property type="entry name" value="PCARE"/>
</dbReference>
<dbReference type="GO" id="GO:1903546">
    <property type="term" value="P:protein localization to photoreceptor outer segment"/>
    <property type="evidence" value="ECO:0007669"/>
    <property type="project" value="TreeGrafter"/>
</dbReference>